<organism evidence="4 5">
    <name type="scientific">Desulfobulbus propionicus (strain ATCC 33891 / DSM 2032 / VKM B-1956 / 1pr3)</name>
    <dbReference type="NCBI Taxonomy" id="577650"/>
    <lineage>
        <taxon>Bacteria</taxon>
        <taxon>Pseudomonadati</taxon>
        <taxon>Thermodesulfobacteriota</taxon>
        <taxon>Desulfobulbia</taxon>
        <taxon>Desulfobulbales</taxon>
        <taxon>Desulfobulbaceae</taxon>
        <taxon>Desulfobulbus</taxon>
    </lineage>
</organism>
<dbReference type="FunFam" id="3.30.70.270:FF:000001">
    <property type="entry name" value="Diguanylate cyclase domain protein"/>
    <property type="match status" value="1"/>
</dbReference>
<dbReference type="InterPro" id="IPR000014">
    <property type="entry name" value="PAS"/>
</dbReference>
<sequence length="888" mass="97896">MQHCAPLLEAAYAASRFLLHERDLANLLQGLCDRLTAEGVSSAALLVLLDRDSGGVITAETGLGERFAPLLDRLRQGQLPDCGLRALQAANGQAVVCKSCTCELDCGSSAGGATLALSAAIRCTPSLSGFLTLQLTSAVPPTTVECRIVADLTDSISLALRQLFADEAARQREQELKRIEERYELALHASQAGLWDWNIRTGEMYTSPDHWELLDYQSSKDDGVQPQRFIHPEDRDRVLAVLNEHLTGKTEEYRIEYRVQEKDGEWTWFLDRGRVVERDDNNMPVRMTGTHQNITLQKHQDQAIALVQQQLHDAVNHERNFLQTVIDSAGDPVMVVDLNHTLLLINQAAARLVRDGGSIESLRGQKCYRLFCGMETPCQDLRYPCPVEQVKSNGQPAKLIHNPYHGNGVNNTFELEASPLRDGQGKLYGIIEVARDITDRLRIEKELRESQSHLYRLAHHDPLTGLPNRLLFRDRFAQAISKAERNRSGVAVLFLDLDRFKSINDTLGHDVGDALLVEVAARLQRQCRQSDTVARLGGDEFVFILEAIHDRKDASVVADKIMAALGVPVLAKGHELTITTSIGIALFPLDGATMEEVIKCADLALYAAKEIGRSNYQFYRKGMPPNGGRPRLSGQQFRRAMANGELRLEYGPRYDLHSGRLTGLRVLPRWHHPAMGVLLPHDFVPAAEECGVLDLLNEWLLGEVCAPLQAWGELGYPCPPMTIPLGSRQLLESGFLAALDRMLRQGRVTPAMLVIEVREPAVTEATARMIECLGRLGRLGLGCAVSDFGADRTSLARLQRLPLGSLTISDAVLADVPANPDSCILTSAIINLGHSLGMRVVGNGIDRQSQHDFLRRHGCDQAQGPFLSPPLRAEEVPSLLATAAQMGG</sequence>
<dbReference type="SMART" id="SM00052">
    <property type="entry name" value="EAL"/>
    <property type="match status" value="1"/>
</dbReference>
<dbReference type="Gene3D" id="3.20.20.450">
    <property type="entry name" value="EAL domain"/>
    <property type="match status" value="1"/>
</dbReference>
<dbReference type="CDD" id="cd01949">
    <property type="entry name" value="GGDEF"/>
    <property type="match status" value="1"/>
</dbReference>
<dbReference type="AlphaFoldDB" id="A0A7U3YKN3"/>
<dbReference type="CDD" id="cd00130">
    <property type="entry name" value="PAS"/>
    <property type="match status" value="2"/>
</dbReference>
<dbReference type="PANTHER" id="PTHR44757:SF2">
    <property type="entry name" value="BIOFILM ARCHITECTURE MAINTENANCE PROTEIN MBAA"/>
    <property type="match status" value="1"/>
</dbReference>
<dbReference type="SMART" id="SM00086">
    <property type="entry name" value="PAC"/>
    <property type="match status" value="2"/>
</dbReference>
<dbReference type="EMBL" id="CP002364">
    <property type="protein sequence ID" value="ADW17095.1"/>
    <property type="molecule type" value="Genomic_DNA"/>
</dbReference>
<dbReference type="Pfam" id="PF00563">
    <property type="entry name" value="EAL"/>
    <property type="match status" value="1"/>
</dbReference>
<dbReference type="InterPro" id="IPR035919">
    <property type="entry name" value="EAL_sf"/>
</dbReference>
<dbReference type="SMART" id="SM00091">
    <property type="entry name" value="PAS"/>
    <property type="match status" value="2"/>
</dbReference>
<proteinExistence type="predicted"/>
<keyword evidence="5" id="KW-1185">Reference proteome</keyword>
<dbReference type="NCBIfam" id="TIGR00229">
    <property type="entry name" value="sensory_box"/>
    <property type="match status" value="2"/>
</dbReference>
<accession>A0A7U3YKN3</accession>
<dbReference type="PROSITE" id="PS50883">
    <property type="entry name" value="EAL"/>
    <property type="match status" value="1"/>
</dbReference>
<dbReference type="SUPFAM" id="SSF55785">
    <property type="entry name" value="PYP-like sensor domain (PAS domain)"/>
    <property type="match status" value="2"/>
</dbReference>
<dbReference type="Gene3D" id="3.30.70.270">
    <property type="match status" value="1"/>
</dbReference>
<feature type="domain" description="GGDEF" evidence="3">
    <location>
        <begin position="488"/>
        <end position="621"/>
    </location>
</feature>
<dbReference type="PANTHER" id="PTHR44757">
    <property type="entry name" value="DIGUANYLATE CYCLASE DGCP"/>
    <property type="match status" value="1"/>
</dbReference>
<dbReference type="PROSITE" id="PS50887">
    <property type="entry name" value="GGDEF"/>
    <property type="match status" value="1"/>
</dbReference>
<dbReference type="Proteomes" id="UP000006365">
    <property type="component" value="Chromosome"/>
</dbReference>
<name>A0A7U3YKN3_DESPD</name>
<dbReference type="SUPFAM" id="SSF55073">
    <property type="entry name" value="Nucleotide cyclase"/>
    <property type="match status" value="1"/>
</dbReference>
<evidence type="ECO:0000259" key="3">
    <source>
        <dbReference type="PROSITE" id="PS50887"/>
    </source>
</evidence>
<dbReference type="InterPro" id="IPR000700">
    <property type="entry name" value="PAS-assoc_C"/>
</dbReference>
<feature type="domain" description="PAC" evidence="1">
    <location>
        <begin position="393"/>
        <end position="449"/>
    </location>
</feature>
<dbReference type="InterPro" id="IPR013655">
    <property type="entry name" value="PAS_fold_3"/>
</dbReference>
<dbReference type="InterPro" id="IPR001633">
    <property type="entry name" value="EAL_dom"/>
</dbReference>
<dbReference type="SUPFAM" id="SSF141868">
    <property type="entry name" value="EAL domain-like"/>
    <property type="match status" value="1"/>
</dbReference>
<dbReference type="InterPro" id="IPR000160">
    <property type="entry name" value="GGDEF_dom"/>
</dbReference>
<reference evidence="4 5" key="1">
    <citation type="journal article" date="2011" name="Stand. Genomic Sci.">
        <title>Complete genome sequence of Desulfobulbus propionicus type strain (1pr3).</title>
        <authorList>
            <person name="Pagani I."/>
            <person name="Lapidus A."/>
            <person name="Nolan M."/>
            <person name="Lucas S."/>
            <person name="Hammon N."/>
            <person name="Deshpande S."/>
            <person name="Cheng J.F."/>
            <person name="Chertkov O."/>
            <person name="Davenport K."/>
            <person name="Tapia R."/>
            <person name="Han C."/>
            <person name="Goodwin L."/>
            <person name="Pitluck S."/>
            <person name="Liolios K."/>
            <person name="Mavromatis K."/>
            <person name="Ivanova N."/>
            <person name="Mikhailova N."/>
            <person name="Pati A."/>
            <person name="Chen A."/>
            <person name="Palaniappan K."/>
            <person name="Land M."/>
            <person name="Hauser L."/>
            <person name="Chang Y.J."/>
            <person name="Jeffries C.D."/>
            <person name="Detter J.C."/>
            <person name="Brambilla E."/>
            <person name="Kannan K.P."/>
            <person name="Djao O.D."/>
            <person name="Rohde M."/>
            <person name="Pukall R."/>
            <person name="Spring S."/>
            <person name="Goker M."/>
            <person name="Sikorski J."/>
            <person name="Woyke T."/>
            <person name="Bristow J."/>
            <person name="Eisen J.A."/>
            <person name="Markowitz V."/>
            <person name="Hugenholtz P."/>
            <person name="Kyrpides N.C."/>
            <person name="Klenk H.P."/>
        </authorList>
    </citation>
    <scope>NUCLEOTIDE SEQUENCE [LARGE SCALE GENOMIC DNA]</scope>
    <source>
        <strain evidence="5">ATCC 33891 / DSM 2032 / 1pr3</strain>
    </source>
</reference>
<evidence type="ECO:0000313" key="4">
    <source>
        <dbReference type="EMBL" id="ADW17095.1"/>
    </source>
</evidence>
<dbReference type="KEGG" id="dpr:Despr_0921"/>
<feature type="domain" description="PAC" evidence="1">
    <location>
        <begin position="253"/>
        <end position="306"/>
    </location>
</feature>
<dbReference type="InterPro" id="IPR001610">
    <property type="entry name" value="PAC"/>
</dbReference>
<dbReference type="SMART" id="SM00267">
    <property type="entry name" value="GGDEF"/>
    <property type="match status" value="1"/>
</dbReference>
<evidence type="ECO:0000259" key="1">
    <source>
        <dbReference type="PROSITE" id="PS50113"/>
    </source>
</evidence>
<dbReference type="InterPro" id="IPR013656">
    <property type="entry name" value="PAS_4"/>
</dbReference>
<dbReference type="InterPro" id="IPR052155">
    <property type="entry name" value="Biofilm_reg_signaling"/>
</dbReference>
<gene>
    <name evidence="4" type="ordered locus">Despr_0921</name>
</gene>
<dbReference type="InterPro" id="IPR035965">
    <property type="entry name" value="PAS-like_dom_sf"/>
</dbReference>
<dbReference type="PROSITE" id="PS50113">
    <property type="entry name" value="PAC"/>
    <property type="match status" value="2"/>
</dbReference>
<dbReference type="RefSeq" id="WP_015723639.1">
    <property type="nucleotide sequence ID" value="NC_014972.1"/>
</dbReference>
<dbReference type="GO" id="GO:0003824">
    <property type="term" value="F:catalytic activity"/>
    <property type="evidence" value="ECO:0007669"/>
    <property type="project" value="UniProtKB-ARBA"/>
</dbReference>
<dbReference type="Pfam" id="PF00990">
    <property type="entry name" value="GGDEF"/>
    <property type="match status" value="1"/>
</dbReference>
<dbReference type="Pfam" id="PF08448">
    <property type="entry name" value="PAS_4"/>
    <property type="match status" value="1"/>
</dbReference>
<evidence type="ECO:0000259" key="2">
    <source>
        <dbReference type="PROSITE" id="PS50883"/>
    </source>
</evidence>
<feature type="domain" description="EAL" evidence="2">
    <location>
        <begin position="630"/>
        <end position="884"/>
    </location>
</feature>
<dbReference type="CDD" id="cd01948">
    <property type="entry name" value="EAL"/>
    <property type="match status" value="1"/>
</dbReference>
<dbReference type="NCBIfam" id="TIGR00254">
    <property type="entry name" value="GGDEF"/>
    <property type="match status" value="1"/>
</dbReference>
<dbReference type="Pfam" id="PF08447">
    <property type="entry name" value="PAS_3"/>
    <property type="match status" value="1"/>
</dbReference>
<dbReference type="InterPro" id="IPR043128">
    <property type="entry name" value="Rev_trsase/Diguanyl_cyclase"/>
</dbReference>
<evidence type="ECO:0000313" key="5">
    <source>
        <dbReference type="Proteomes" id="UP000006365"/>
    </source>
</evidence>
<protein>
    <submittedName>
        <fullName evidence="4">Diguanylate cyclase/phosphodiesterase with PAS/PAC sensor(S)</fullName>
    </submittedName>
</protein>
<dbReference type="InterPro" id="IPR029787">
    <property type="entry name" value="Nucleotide_cyclase"/>
</dbReference>
<dbReference type="Gene3D" id="3.30.450.20">
    <property type="entry name" value="PAS domain"/>
    <property type="match status" value="2"/>
</dbReference>